<evidence type="ECO:0000256" key="3">
    <source>
        <dbReference type="ARBA" id="ARBA00022676"/>
    </source>
</evidence>
<reference evidence="9" key="3">
    <citation type="submission" date="2023-05" db="EMBL/GenBank/DDBJ databases">
        <authorList>
            <person name="Smith C.H."/>
        </authorList>
    </citation>
    <scope>NUCLEOTIDE SEQUENCE</scope>
    <source>
        <strain evidence="9">CHS0354</strain>
        <tissue evidence="9">Mantle</tissue>
    </source>
</reference>
<keyword evidence="5" id="KW-0812">Transmembrane</keyword>
<evidence type="ECO:0000256" key="5">
    <source>
        <dbReference type="ARBA" id="ARBA00022692"/>
    </source>
</evidence>
<keyword evidence="7" id="KW-0472">Membrane</keyword>
<dbReference type="Pfam" id="PF01697">
    <property type="entry name" value="Glyco_transf_92"/>
    <property type="match status" value="1"/>
</dbReference>
<sequence>MKPMKLSTLRKTLLLLSGFSAALVLYSEFIAKHKWTQRGKLSSDIFVPYVSSRLLKGVKETIVTYRSPEQSNITKNLPDSISIKETHTHPKSKKYYTQVEDLEIFIYSAIAGNSTINSTWDNVVLMGWEHTHYTFIKFTCCLWYQKHGLMSVSGIRKHHWVQLKKANLVAKQFVCSNPGRKWNDILLGITVTPITHSCSNDTNIYVEPIFAYRHREAKLAICNKIVYGSVLPESILEWFEVQRLLGVDKVLTYANSDLNEEARQVLRYYEEIGMAEVLPFLIPMKDKYRRMVGQKSMQAWNDEQVPVFDCLERLRGYKYMGILDLDEFILPVNEPSIPKLLARLFSKDPWAAGFSFNVHIFVTSWGMTNASAEFIVTQYTNRTKPMMDRVKNIFMPSRISPGGVSTHQYVADRSRNYKASKCPSSLGAISHYRTCRREWQKGERNKCDTFVRYRDTRMVNVLEPIKDRVLQLRKKLGITNPFGKVS</sequence>
<protein>
    <recommendedName>
        <fullName evidence="8">Glycosyltransferase family 92 protein</fullName>
        <ecNumber evidence="8">2.4.1.-</ecNumber>
    </recommendedName>
</protein>
<keyword evidence="6" id="KW-1133">Transmembrane helix</keyword>
<evidence type="ECO:0000256" key="4">
    <source>
        <dbReference type="ARBA" id="ARBA00022679"/>
    </source>
</evidence>
<evidence type="ECO:0000256" key="6">
    <source>
        <dbReference type="ARBA" id="ARBA00022989"/>
    </source>
</evidence>
<proteinExistence type="inferred from homology"/>
<keyword evidence="10" id="KW-1185">Reference proteome</keyword>
<comment type="similarity">
    <text evidence="2 8">Belongs to the glycosyltransferase 92 family.</text>
</comment>
<accession>A0AAE0VJ59</accession>
<dbReference type="PANTHER" id="PTHR21461">
    <property type="entry name" value="GLYCOSYLTRANSFERASE FAMILY 92 PROTEIN"/>
    <property type="match status" value="1"/>
</dbReference>
<name>A0AAE0VJ59_9BIVA</name>
<dbReference type="GO" id="GO:0016757">
    <property type="term" value="F:glycosyltransferase activity"/>
    <property type="evidence" value="ECO:0007669"/>
    <property type="project" value="UniProtKB-UniRule"/>
</dbReference>
<comment type="subcellular location">
    <subcellularLocation>
        <location evidence="1">Membrane</location>
        <topology evidence="1">Single-pass membrane protein</topology>
    </subcellularLocation>
</comment>
<dbReference type="Proteomes" id="UP001195483">
    <property type="component" value="Unassembled WGS sequence"/>
</dbReference>
<reference evidence="9" key="1">
    <citation type="journal article" date="2021" name="Genome Biol. Evol.">
        <title>A High-Quality Reference Genome for a Parasitic Bivalve with Doubly Uniparental Inheritance (Bivalvia: Unionida).</title>
        <authorList>
            <person name="Smith C.H."/>
        </authorList>
    </citation>
    <scope>NUCLEOTIDE SEQUENCE</scope>
    <source>
        <strain evidence="9">CHS0354</strain>
    </source>
</reference>
<gene>
    <name evidence="9" type="ORF">CHS0354_030228</name>
</gene>
<dbReference type="GO" id="GO:0005737">
    <property type="term" value="C:cytoplasm"/>
    <property type="evidence" value="ECO:0007669"/>
    <property type="project" value="TreeGrafter"/>
</dbReference>
<evidence type="ECO:0000256" key="2">
    <source>
        <dbReference type="ARBA" id="ARBA00007647"/>
    </source>
</evidence>
<evidence type="ECO:0000256" key="1">
    <source>
        <dbReference type="ARBA" id="ARBA00004167"/>
    </source>
</evidence>
<keyword evidence="3 8" id="KW-0328">Glycosyltransferase</keyword>
<evidence type="ECO:0000313" key="10">
    <source>
        <dbReference type="Proteomes" id="UP001195483"/>
    </source>
</evidence>
<dbReference type="EC" id="2.4.1.-" evidence="8"/>
<reference evidence="9" key="2">
    <citation type="journal article" date="2021" name="Genome Biol. Evol.">
        <title>Developing a high-quality reference genome for a parasitic bivalve with doubly uniparental inheritance (Bivalvia: Unionida).</title>
        <authorList>
            <person name="Smith C.H."/>
        </authorList>
    </citation>
    <scope>NUCLEOTIDE SEQUENCE</scope>
    <source>
        <strain evidence="9">CHS0354</strain>
        <tissue evidence="9">Mantle</tissue>
    </source>
</reference>
<dbReference type="InterPro" id="IPR008166">
    <property type="entry name" value="Glyco_transf_92"/>
</dbReference>
<dbReference type="GO" id="GO:0016020">
    <property type="term" value="C:membrane"/>
    <property type="evidence" value="ECO:0007669"/>
    <property type="project" value="UniProtKB-SubCell"/>
</dbReference>
<keyword evidence="4 8" id="KW-0808">Transferase</keyword>
<dbReference type="PANTHER" id="PTHR21461:SF69">
    <property type="entry name" value="GLYCOSYLTRANSFERASE FAMILY 92 PROTEIN"/>
    <property type="match status" value="1"/>
</dbReference>
<dbReference type="AlphaFoldDB" id="A0AAE0VJ59"/>
<dbReference type="EMBL" id="JAEAOA010001799">
    <property type="protein sequence ID" value="KAK3578807.1"/>
    <property type="molecule type" value="Genomic_DNA"/>
</dbReference>
<evidence type="ECO:0000313" key="9">
    <source>
        <dbReference type="EMBL" id="KAK3578807.1"/>
    </source>
</evidence>
<evidence type="ECO:0000256" key="8">
    <source>
        <dbReference type="RuleBase" id="RU366017"/>
    </source>
</evidence>
<organism evidence="9 10">
    <name type="scientific">Potamilus streckersoni</name>
    <dbReference type="NCBI Taxonomy" id="2493646"/>
    <lineage>
        <taxon>Eukaryota</taxon>
        <taxon>Metazoa</taxon>
        <taxon>Spiralia</taxon>
        <taxon>Lophotrochozoa</taxon>
        <taxon>Mollusca</taxon>
        <taxon>Bivalvia</taxon>
        <taxon>Autobranchia</taxon>
        <taxon>Heteroconchia</taxon>
        <taxon>Palaeoheterodonta</taxon>
        <taxon>Unionida</taxon>
        <taxon>Unionoidea</taxon>
        <taxon>Unionidae</taxon>
        <taxon>Ambleminae</taxon>
        <taxon>Lampsilini</taxon>
        <taxon>Potamilus</taxon>
    </lineage>
</organism>
<comment type="caution">
    <text evidence="9">The sequence shown here is derived from an EMBL/GenBank/DDBJ whole genome shotgun (WGS) entry which is preliminary data.</text>
</comment>
<evidence type="ECO:0000256" key="7">
    <source>
        <dbReference type="ARBA" id="ARBA00023136"/>
    </source>
</evidence>